<feature type="domain" description="VOC" evidence="1">
    <location>
        <begin position="2"/>
        <end position="125"/>
    </location>
</feature>
<dbReference type="RefSeq" id="WP_386729914.1">
    <property type="nucleotide sequence ID" value="NZ_JBHSTP010000002.1"/>
</dbReference>
<dbReference type="InterPro" id="IPR004360">
    <property type="entry name" value="Glyas_Fos-R_dOase_dom"/>
</dbReference>
<gene>
    <name evidence="2" type="ORF">ACFQB0_07975</name>
</gene>
<dbReference type="PANTHER" id="PTHR36437:SF2">
    <property type="entry name" value="GLYOXALASE_BLEOMYCIN RESISTANCE PROTEIN_DIOXYGENASE"/>
    <property type="match status" value="1"/>
</dbReference>
<dbReference type="SUPFAM" id="SSF54593">
    <property type="entry name" value="Glyoxalase/Bleomycin resistance protein/Dihydroxybiphenyl dioxygenase"/>
    <property type="match status" value="1"/>
</dbReference>
<name>A0ABW1VG98_9MICO</name>
<dbReference type="Pfam" id="PF00903">
    <property type="entry name" value="Glyoxalase"/>
    <property type="match status" value="1"/>
</dbReference>
<protein>
    <submittedName>
        <fullName evidence="2">VOC family protein</fullName>
    </submittedName>
</protein>
<comment type="caution">
    <text evidence="2">The sequence shown here is derived from an EMBL/GenBank/DDBJ whole genome shotgun (WGS) entry which is preliminary data.</text>
</comment>
<dbReference type="Gene3D" id="3.10.180.10">
    <property type="entry name" value="2,3-Dihydroxybiphenyl 1,2-Dioxygenase, domain 1"/>
    <property type="match status" value="1"/>
</dbReference>
<dbReference type="EMBL" id="JBHSTP010000002">
    <property type="protein sequence ID" value="MFC6356041.1"/>
    <property type="molecule type" value="Genomic_DNA"/>
</dbReference>
<reference evidence="3" key="1">
    <citation type="journal article" date="2019" name="Int. J. Syst. Evol. Microbiol.">
        <title>The Global Catalogue of Microorganisms (GCM) 10K type strain sequencing project: providing services to taxonomists for standard genome sequencing and annotation.</title>
        <authorList>
            <consortium name="The Broad Institute Genomics Platform"/>
            <consortium name="The Broad Institute Genome Sequencing Center for Infectious Disease"/>
            <person name="Wu L."/>
            <person name="Ma J."/>
        </authorList>
    </citation>
    <scope>NUCLEOTIDE SEQUENCE [LARGE SCALE GENOMIC DNA]</scope>
    <source>
        <strain evidence="3">CCUG 43304</strain>
    </source>
</reference>
<sequence length="131" mass="14405">MRVKMCSVHVDDPATAFEFYTTVLGFDPLMVKPEYFLYIVRSPEDRNGVGLLLEPSDNPIAKVYKEGLYASDMAAIVLGVPDVQAEYDRLSGLGVRFLGAPTSDPYGVSAIFDDTCGNLIQLHQDERTLVG</sequence>
<evidence type="ECO:0000259" key="1">
    <source>
        <dbReference type="PROSITE" id="PS51819"/>
    </source>
</evidence>
<dbReference type="PROSITE" id="PS51819">
    <property type="entry name" value="VOC"/>
    <property type="match status" value="1"/>
</dbReference>
<dbReference type="PANTHER" id="PTHR36437">
    <property type="entry name" value="GLYOXALASE/BLEOMYCIN RESISTANCE PROTEIN/DIOXYGENASE"/>
    <property type="match status" value="1"/>
</dbReference>
<proteinExistence type="predicted"/>
<keyword evidence="3" id="KW-1185">Reference proteome</keyword>
<dbReference type="InterPro" id="IPR029068">
    <property type="entry name" value="Glyas_Bleomycin-R_OHBP_Dase"/>
</dbReference>
<dbReference type="InterPro" id="IPR037523">
    <property type="entry name" value="VOC_core"/>
</dbReference>
<evidence type="ECO:0000313" key="3">
    <source>
        <dbReference type="Proteomes" id="UP001596306"/>
    </source>
</evidence>
<accession>A0ABW1VG98</accession>
<organism evidence="2 3">
    <name type="scientific">Luethyella okanaganae</name>
    <dbReference type="NCBI Taxonomy" id="69372"/>
    <lineage>
        <taxon>Bacteria</taxon>
        <taxon>Bacillati</taxon>
        <taxon>Actinomycetota</taxon>
        <taxon>Actinomycetes</taxon>
        <taxon>Micrococcales</taxon>
        <taxon>Microbacteriaceae</taxon>
        <taxon>Luethyella</taxon>
    </lineage>
</organism>
<evidence type="ECO:0000313" key="2">
    <source>
        <dbReference type="EMBL" id="MFC6356041.1"/>
    </source>
</evidence>
<dbReference type="Proteomes" id="UP001596306">
    <property type="component" value="Unassembled WGS sequence"/>
</dbReference>